<evidence type="ECO:0000256" key="2">
    <source>
        <dbReference type="ARBA" id="ARBA00048461"/>
    </source>
</evidence>
<keyword evidence="5" id="KW-1185">Reference proteome</keyword>
<dbReference type="EMBL" id="CP119878">
    <property type="protein sequence ID" value="WFD34233.1"/>
    <property type="molecule type" value="Genomic_DNA"/>
</dbReference>
<keyword evidence="3" id="KW-0472">Membrane</keyword>
<dbReference type="AlphaFoldDB" id="A0AAF0EP30"/>
<accession>A0AAF0EP30</accession>
<protein>
    <submittedName>
        <fullName evidence="4">Phospholipid:diacylglycerol acyltransferase</fullName>
        <ecNumber evidence="4">2.3.1.158</ecNumber>
    </submittedName>
</protein>
<dbReference type="SUPFAM" id="SSF53474">
    <property type="entry name" value="alpha/beta-Hydrolases"/>
    <property type="match status" value="1"/>
</dbReference>
<organism evidence="4 5">
    <name type="scientific">Malassezia cuniculi</name>
    <dbReference type="NCBI Taxonomy" id="948313"/>
    <lineage>
        <taxon>Eukaryota</taxon>
        <taxon>Fungi</taxon>
        <taxon>Dikarya</taxon>
        <taxon>Basidiomycota</taxon>
        <taxon>Ustilaginomycotina</taxon>
        <taxon>Malasseziomycetes</taxon>
        <taxon>Malasseziales</taxon>
        <taxon>Malasseziaceae</taxon>
        <taxon>Malassezia</taxon>
    </lineage>
</organism>
<comment type="catalytic activity">
    <reaction evidence="2">
        <text>a monoacylglycerol + H2O = glycerol + a fatty acid + H(+)</text>
        <dbReference type="Rhea" id="RHEA:15245"/>
        <dbReference type="ChEBI" id="CHEBI:15377"/>
        <dbReference type="ChEBI" id="CHEBI:15378"/>
        <dbReference type="ChEBI" id="CHEBI:17408"/>
        <dbReference type="ChEBI" id="CHEBI:17754"/>
        <dbReference type="ChEBI" id="CHEBI:28868"/>
    </reaction>
</comment>
<evidence type="ECO:0000256" key="1">
    <source>
        <dbReference type="ARBA" id="ARBA00047591"/>
    </source>
</evidence>
<dbReference type="GO" id="GO:0046027">
    <property type="term" value="F:phospholipid:diacylglycerol acyltransferase activity"/>
    <property type="evidence" value="ECO:0007669"/>
    <property type="project" value="UniProtKB-EC"/>
</dbReference>
<comment type="catalytic activity">
    <reaction evidence="1">
        <text>a diacylglycerol + H2O = a monoacylglycerol + a fatty acid + H(+)</text>
        <dbReference type="Rhea" id="RHEA:32731"/>
        <dbReference type="ChEBI" id="CHEBI:15377"/>
        <dbReference type="ChEBI" id="CHEBI:15378"/>
        <dbReference type="ChEBI" id="CHEBI:17408"/>
        <dbReference type="ChEBI" id="CHEBI:18035"/>
        <dbReference type="ChEBI" id="CHEBI:28868"/>
    </reaction>
</comment>
<dbReference type="Pfam" id="PF02450">
    <property type="entry name" value="LCAT"/>
    <property type="match status" value="1"/>
</dbReference>
<evidence type="ECO:0000313" key="4">
    <source>
        <dbReference type="EMBL" id="WFD34233.1"/>
    </source>
</evidence>
<dbReference type="Gene3D" id="3.40.50.1820">
    <property type="entry name" value="alpha/beta hydrolase"/>
    <property type="match status" value="1"/>
</dbReference>
<dbReference type="GO" id="GO:0006629">
    <property type="term" value="P:lipid metabolic process"/>
    <property type="evidence" value="ECO:0007669"/>
    <property type="project" value="InterPro"/>
</dbReference>
<name>A0AAF0EP30_9BASI</name>
<dbReference type="InterPro" id="IPR029058">
    <property type="entry name" value="AB_hydrolase_fold"/>
</dbReference>
<dbReference type="InterPro" id="IPR003386">
    <property type="entry name" value="LACT/PDAT_acylTrfase"/>
</dbReference>
<reference evidence="4" key="1">
    <citation type="submission" date="2023-03" db="EMBL/GenBank/DDBJ databases">
        <title>Mating type loci evolution in Malassezia.</title>
        <authorList>
            <person name="Coelho M.A."/>
        </authorList>
    </citation>
    <scope>NUCLEOTIDE SEQUENCE</scope>
    <source>
        <strain evidence="4">CBS 11721</strain>
    </source>
</reference>
<gene>
    <name evidence="4" type="primary">LRO1</name>
    <name evidence="4" type="ORF">MCUN1_001070</name>
</gene>
<dbReference type="EC" id="2.3.1.158" evidence="4"/>
<evidence type="ECO:0000256" key="3">
    <source>
        <dbReference type="SAM" id="Phobius"/>
    </source>
</evidence>
<dbReference type="GO" id="GO:0008374">
    <property type="term" value="F:O-acyltransferase activity"/>
    <property type="evidence" value="ECO:0007669"/>
    <property type="project" value="InterPro"/>
</dbReference>
<sequence length="590" mass="66155">MSDEKSKKDRTEGPKKSTVVVVTVSIVAALLAAFIGGLLLDPSAHHFHAAISEVVERYSVDLPQLDMAEWNVNNYVSGLFESSRRIFESRDFQVGRELAAKGYKPKHPVILLPGLVTTGLESWTTTEEDESFFRQRLWGTSSMFRAIMTDKKKWIRQMTLDPVTGLDGKGIRVRAAEGLDAASYFAAGYWVWNRIIQNLAAVGYDLDMMYLASYDWRLSMSNLEERDHYFSKLKDRFEQNLRIHGAKSVLVTHSMGGTVGYYFLKWVENNAGADWVDKHVEALTLVASTMLGVPKSMAALMTGEMRETVDVPDALERVLEMFLGADERAPLFRSWAGSASLIPKGGETIWGNLTWAPDDFPGTNRTFGSFFDYKTENATESMDLTKSIDWLLEHAPETYRNMLASNYSFGFERDPRKIARNNKDQTKWTNPLETSLPNAPNMKIFCIYGYGLPTERGYYMRHNDQPEQTHRHSRIDTSVVSDEGAYNVTAGCKDGDGDGTVTLVSLGGMCTGGWKQRRYNPGNSPLTVHEILHEPDALDLRGGEKTGQHVDILGSRDVNEAIVKIATGNGDDVGDLFVSPIREYSSRINW</sequence>
<keyword evidence="3" id="KW-1133">Transmembrane helix</keyword>
<keyword evidence="4" id="KW-0012">Acyltransferase</keyword>
<evidence type="ECO:0000313" key="5">
    <source>
        <dbReference type="Proteomes" id="UP001219933"/>
    </source>
</evidence>
<dbReference type="Proteomes" id="UP001219933">
    <property type="component" value="Chromosome 2"/>
</dbReference>
<keyword evidence="4" id="KW-0808">Transferase</keyword>
<keyword evidence="3" id="KW-0812">Transmembrane</keyword>
<dbReference type="PANTHER" id="PTHR11440">
    <property type="entry name" value="LECITHIN-CHOLESTEROL ACYLTRANSFERASE-RELATED"/>
    <property type="match status" value="1"/>
</dbReference>
<proteinExistence type="predicted"/>
<feature type="transmembrane region" description="Helical" evidence="3">
    <location>
        <begin position="20"/>
        <end position="40"/>
    </location>
</feature>